<gene>
    <name evidence="11" type="primary">pulA_2</name>
    <name evidence="11" type="ORF">GCM10023095_16740</name>
</gene>
<dbReference type="EMBL" id="BAABFC010000011">
    <property type="protein sequence ID" value="GAA4498390.1"/>
    <property type="molecule type" value="Genomic_DNA"/>
</dbReference>
<evidence type="ECO:0000256" key="6">
    <source>
        <dbReference type="ARBA" id="ARBA00024062"/>
    </source>
</evidence>
<accession>A0ABP8Q6R0</accession>
<sequence>MDLRFKRLALLVMPSVVALSMSGCVFDSDDSTTSSDGFTEDSVFTYTAASLPDATVSAENDATPEDANTLRFYLVDPELSSTASSAATSTSATASPAYSTYNLYMWNDSTCSGLAVADDDGQLVDGTAAEDGAGWDYTANTPTGSDDYGPYWDLKLADDALTTDGACVSLIVRDGTGKLLGDDNTIITLADYADRTVSVREGDGTLYDKKQDAYDAWKANLSSGMFTDAAAHLIDANTLVWNDDNLADAKFVRLYYSANGGTISADDDGKVTADFIKLTATELTDEQQAAFPHLSGYKAFSLPSDVTADTVKAVLKNQIAAVALDSEGSLLAGTYVQTAGALDDLYADAATALSYGAQVSDDGVSFRLWAPTATAVSLVIYDEDKSVVSTNAMTLDSDSGSWSYSGDSSLVGQYYRYAITVYHPADQAWHSYEVTDPYSLSLSMNSEYSQVVDLDSEALKPDGWDSLQAPHAQTSEADLAKMVLHESHLRDLTAFDTGIDASERGKYLALTEANSLAVQHLKALAAAGVTHMELMPVFDIASVDEDPDQVANLNDSFSHLCEVNSAVAASEFASYCTSDSTVAEVLASLDKDSKAVQTLNLMIADTDSFNWGYDPFHYTTPEGSYASDADGTARILEFRKMVKAIKEDIGMNVVMDVVYNHTNAAGPTADSSVLDKIVPWYYQRLDETTGTVESATCCSDSAPEHAMFAKLMEDSLLTWTQEYKIDAFRFDLMGYIPKSLMVDALAKTKAVDSEMYFLGEGWDAGQGDRFTAATQLNLTGTGIGTFSDRLRDAVRGGGPFDSGSSIRKNQGFGNGAYVLANEEDAMTQDDARHLADLTRLGMAGNLKDYVLVDYEGTPKVGSDFDYNGVAAGYAQDPIEVQNYVSKHDNQTLFDIIAYKASTDADMATRVRMQGLSLATVLLGQGIAFDQQGSELLRSKSFERDSYNSGDWYNKVDYSMQTNNYDVGLPRYDKDGDNYSLIASIKDVVGAPGATEIAEMNSFYQELASLRQSSPLFTLGTGAEVMNRVDFRNVGSDQVDGLIVMTLDDGTGQTDLDSSYDGIVVLVNASGSSQTIGDFKDGDGNAITLSGYTQSSIQTALGSASIGYGASFADGQFTVPAWSVAVFVKAQGEAQGTGLPVSKKQDMSTVEPYDVDVYALGNQAMFGNWSAADANKFTFTGADYSYTLSVEVTDDMLSDDGAELKVADASWSTANFGICSDGDTLEAGSTLTLCSGGGNIPMALEKAGTYTFTFKVASKTSPTLTLAIAEEAEACTLLDDSSETPTLGDTTLALRGAHSSWAWDSAYQLTYKGDGIYEAAISSDVDLTGGFKIAANTTSWDPQFFATSGGTLVTDMQPDVVYEAYGRFGGEGSDPGNNTMDLAEGTWLFRLALDTKATMSGAGVKGSFDVCQLQ</sequence>
<dbReference type="InterPro" id="IPR041111">
    <property type="entry name" value="Pullulanase_Ins"/>
</dbReference>
<keyword evidence="4" id="KW-0326">Glycosidase</keyword>
<evidence type="ECO:0000256" key="9">
    <source>
        <dbReference type="SAM" id="SignalP"/>
    </source>
</evidence>
<organism evidence="11 12">
    <name type="scientific">Pseudaeromonas paramecii</name>
    <dbReference type="NCBI Taxonomy" id="2138166"/>
    <lineage>
        <taxon>Bacteria</taxon>
        <taxon>Pseudomonadati</taxon>
        <taxon>Pseudomonadota</taxon>
        <taxon>Gammaproteobacteria</taxon>
        <taxon>Aeromonadales</taxon>
        <taxon>Aeromonadaceae</taxon>
        <taxon>Pseudaeromonas</taxon>
    </lineage>
</organism>
<dbReference type="Gene3D" id="3.20.20.80">
    <property type="entry name" value="Glycosidases"/>
    <property type="match status" value="1"/>
</dbReference>
<protein>
    <recommendedName>
        <fullName evidence="6">pullulanase</fullName>
        <ecNumber evidence="6">3.2.1.41</ecNumber>
    </recommendedName>
    <alternativeName>
        <fullName evidence="7">Alpha-dextrin endo-1,6-alpha-glucosidase</fullName>
    </alternativeName>
    <alternativeName>
        <fullName evidence="8">Pullulan 6-glucanohydrolase</fullName>
    </alternativeName>
</protein>
<evidence type="ECO:0000256" key="3">
    <source>
        <dbReference type="ARBA" id="ARBA00022801"/>
    </source>
</evidence>
<dbReference type="PANTHER" id="PTHR43002">
    <property type="entry name" value="GLYCOGEN DEBRANCHING ENZYME"/>
    <property type="match status" value="1"/>
</dbReference>
<dbReference type="CDD" id="cd11341">
    <property type="entry name" value="AmyAc_Pullulanase_LD-like"/>
    <property type="match status" value="1"/>
</dbReference>
<dbReference type="CDD" id="cd10315">
    <property type="entry name" value="CBM41_pullulanase"/>
    <property type="match status" value="1"/>
</dbReference>
<comment type="catalytic activity">
    <reaction evidence="5">
        <text>Hydrolysis of (1-&gt;6)-alpha-D-glucosidic linkages in pullulan, amylopectin and glycogen, and in the alpha- and beta-limit dextrins of amylopectin and glycogen.</text>
        <dbReference type="EC" id="3.2.1.41"/>
    </reaction>
</comment>
<dbReference type="SUPFAM" id="SSF51011">
    <property type="entry name" value="Glycosyl hydrolase domain"/>
    <property type="match status" value="1"/>
</dbReference>
<evidence type="ECO:0000256" key="4">
    <source>
        <dbReference type="ARBA" id="ARBA00023295"/>
    </source>
</evidence>
<feature type="chain" id="PRO_5047122750" description="pullulanase" evidence="9">
    <location>
        <begin position="19"/>
        <end position="1413"/>
    </location>
</feature>
<evidence type="ECO:0000256" key="8">
    <source>
        <dbReference type="ARBA" id="ARBA00031076"/>
    </source>
</evidence>
<feature type="domain" description="Glycosyl hydrolase family 13 catalytic" evidence="10">
    <location>
        <begin position="584"/>
        <end position="959"/>
    </location>
</feature>
<name>A0ABP8Q6R0_9GAMM</name>
<comment type="similarity">
    <text evidence="1">Belongs to the glycosyl hydrolase 13 family.</text>
</comment>
<feature type="signal peptide" evidence="9">
    <location>
        <begin position="1"/>
        <end position="18"/>
    </location>
</feature>
<evidence type="ECO:0000256" key="2">
    <source>
        <dbReference type="ARBA" id="ARBA00022729"/>
    </source>
</evidence>
<dbReference type="PROSITE" id="PS51257">
    <property type="entry name" value="PROKAR_LIPOPROTEIN"/>
    <property type="match status" value="1"/>
</dbReference>
<dbReference type="Gene3D" id="2.60.40.10">
    <property type="entry name" value="Immunoglobulins"/>
    <property type="match status" value="1"/>
</dbReference>
<dbReference type="SUPFAM" id="SSF51445">
    <property type="entry name" value="(Trans)glycosidases"/>
    <property type="match status" value="1"/>
</dbReference>
<dbReference type="Gene3D" id="2.60.40.1130">
    <property type="entry name" value="Rab geranylgeranyltransferase alpha-subunit, insert domain"/>
    <property type="match status" value="1"/>
</dbReference>
<reference evidence="12" key="1">
    <citation type="journal article" date="2019" name="Int. J. Syst. Evol. Microbiol.">
        <title>The Global Catalogue of Microorganisms (GCM) 10K type strain sequencing project: providing services to taxonomists for standard genome sequencing and annotation.</title>
        <authorList>
            <consortium name="The Broad Institute Genomics Platform"/>
            <consortium name="The Broad Institute Genome Sequencing Center for Infectious Disease"/>
            <person name="Wu L."/>
            <person name="Ma J."/>
        </authorList>
    </citation>
    <scope>NUCLEOTIDE SEQUENCE [LARGE SCALE GENOMIC DNA]</scope>
    <source>
        <strain evidence="12">JCM 32226</strain>
    </source>
</reference>
<dbReference type="InterPro" id="IPR017853">
    <property type="entry name" value="GH"/>
</dbReference>
<dbReference type="InterPro" id="IPR013783">
    <property type="entry name" value="Ig-like_fold"/>
</dbReference>
<dbReference type="InterPro" id="IPR024561">
    <property type="entry name" value="Pullul_strch_C"/>
</dbReference>
<dbReference type="InterPro" id="IPR013784">
    <property type="entry name" value="Carb-bd-like_fold"/>
</dbReference>
<dbReference type="EC" id="3.2.1.41" evidence="6"/>
<dbReference type="Gene3D" id="2.60.40.1180">
    <property type="entry name" value="Golgi alpha-mannosidase II"/>
    <property type="match status" value="1"/>
</dbReference>
<dbReference type="RefSeq" id="WP_345011979.1">
    <property type="nucleotide sequence ID" value="NZ_BAABFC010000011.1"/>
</dbReference>
<dbReference type="Pfam" id="PF11852">
    <property type="entry name" value="Pullul_strch_C"/>
    <property type="match status" value="1"/>
</dbReference>
<comment type="caution">
    <text evidence="11">The sequence shown here is derived from an EMBL/GenBank/DDBJ whole genome shotgun (WGS) entry which is preliminary data.</text>
</comment>
<evidence type="ECO:0000256" key="7">
    <source>
        <dbReference type="ARBA" id="ARBA00029618"/>
    </source>
</evidence>
<dbReference type="InterPro" id="IPR006047">
    <property type="entry name" value="GH13_cat_dom"/>
</dbReference>
<evidence type="ECO:0000256" key="5">
    <source>
        <dbReference type="ARBA" id="ARBA00023965"/>
    </source>
</evidence>
<dbReference type="InterPro" id="IPR004193">
    <property type="entry name" value="Glyco_hydro_13_N"/>
</dbReference>
<dbReference type="SUPFAM" id="SSF81296">
    <property type="entry name" value="E set domains"/>
    <property type="match status" value="2"/>
</dbReference>
<evidence type="ECO:0000256" key="1">
    <source>
        <dbReference type="ARBA" id="ARBA00008061"/>
    </source>
</evidence>
<dbReference type="InterPro" id="IPR011839">
    <property type="entry name" value="Pullul_strch"/>
</dbReference>
<evidence type="ECO:0000259" key="10">
    <source>
        <dbReference type="SMART" id="SM00642"/>
    </source>
</evidence>
<dbReference type="Proteomes" id="UP001501321">
    <property type="component" value="Unassembled WGS sequence"/>
</dbReference>
<dbReference type="Pfam" id="PF17967">
    <property type="entry name" value="Pullulanase_N2"/>
    <property type="match status" value="1"/>
</dbReference>
<dbReference type="NCBIfam" id="TIGR02103">
    <property type="entry name" value="pullul_strch"/>
    <property type="match status" value="1"/>
</dbReference>
<proteinExistence type="inferred from homology"/>
<keyword evidence="3" id="KW-0378">Hydrolase</keyword>
<dbReference type="SUPFAM" id="SSF49452">
    <property type="entry name" value="Starch-binding domain-like"/>
    <property type="match status" value="1"/>
</dbReference>
<evidence type="ECO:0000313" key="11">
    <source>
        <dbReference type="EMBL" id="GAA4498390.1"/>
    </source>
</evidence>
<dbReference type="Gene3D" id="2.60.40.1110">
    <property type="match status" value="1"/>
</dbReference>
<dbReference type="CDD" id="cd02860">
    <property type="entry name" value="E_set_Pullulanase"/>
    <property type="match status" value="1"/>
</dbReference>
<dbReference type="SMART" id="SM00642">
    <property type="entry name" value="Aamy"/>
    <property type="match status" value="1"/>
</dbReference>
<evidence type="ECO:0000313" key="12">
    <source>
        <dbReference type="Proteomes" id="UP001501321"/>
    </source>
</evidence>
<dbReference type="InterPro" id="IPR013780">
    <property type="entry name" value="Glyco_hydro_b"/>
</dbReference>
<dbReference type="Pfam" id="PF18494">
    <property type="entry name" value="Pullulanase_Ins"/>
    <property type="match status" value="1"/>
</dbReference>
<dbReference type="InterPro" id="IPR014756">
    <property type="entry name" value="Ig_E-set"/>
</dbReference>
<dbReference type="Pfam" id="PF02922">
    <property type="entry name" value="CBM_48"/>
    <property type="match status" value="1"/>
</dbReference>
<dbReference type="InterPro" id="IPR005323">
    <property type="entry name" value="CBM41_pullulanase"/>
</dbReference>
<keyword evidence="2 9" id="KW-0732">Signal</keyword>
<keyword evidence="12" id="KW-1185">Reference proteome</keyword>
<dbReference type="InterPro" id="IPR040671">
    <property type="entry name" value="Pullulanase_N2"/>
</dbReference>